<dbReference type="GO" id="GO:0005829">
    <property type="term" value="C:cytosol"/>
    <property type="evidence" value="ECO:0007669"/>
    <property type="project" value="TreeGrafter"/>
</dbReference>
<evidence type="ECO:0000256" key="1">
    <source>
        <dbReference type="ARBA" id="ARBA00009437"/>
    </source>
</evidence>
<dbReference type="Gene3D" id="1.10.10.10">
    <property type="entry name" value="Winged helix-like DNA-binding domain superfamily/Winged helix DNA-binding domain"/>
    <property type="match status" value="1"/>
</dbReference>
<evidence type="ECO:0000313" key="6">
    <source>
        <dbReference type="EMBL" id="KRL28516.1"/>
    </source>
</evidence>
<dbReference type="Pfam" id="PF03466">
    <property type="entry name" value="LysR_substrate"/>
    <property type="match status" value="1"/>
</dbReference>
<dbReference type="InterPro" id="IPR050950">
    <property type="entry name" value="HTH-type_LysR_regulators"/>
</dbReference>
<keyword evidence="7" id="KW-1185">Reference proteome</keyword>
<dbReference type="STRING" id="1423746.FD27_GL000031"/>
<protein>
    <submittedName>
        <fullName evidence="6">LysR family transcriptional regulator</fullName>
    </submittedName>
</protein>
<dbReference type="RefSeq" id="WP_057748326.1">
    <property type="nucleotide sequence ID" value="NZ_AZER01000005.1"/>
</dbReference>
<dbReference type="InterPro" id="IPR000847">
    <property type="entry name" value="LysR_HTH_N"/>
</dbReference>
<dbReference type="InterPro" id="IPR036390">
    <property type="entry name" value="WH_DNA-bd_sf"/>
</dbReference>
<organism evidence="6 7">
    <name type="scientific">Limosilactobacillus frumenti DSM 13145</name>
    <dbReference type="NCBI Taxonomy" id="1423746"/>
    <lineage>
        <taxon>Bacteria</taxon>
        <taxon>Bacillati</taxon>
        <taxon>Bacillota</taxon>
        <taxon>Bacilli</taxon>
        <taxon>Lactobacillales</taxon>
        <taxon>Lactobacillaceae</taxon>
        <taxon>Limosilactobacillus</taxon>
    </lineage>
</organism>
<dbReference type="PROSITE" id="PS50931">
    <property type="entry name" value="HTH_LYSR"/>
    <property type="match status" value="1"/>
</dbReference>
<evidence type="ECO:0000313" key="7">
    <source>
        <dbReference type="Proteomes" id="UP000051445"/>
    </source>
</evidence>
<dbReference type="SUPFAM" id="SSF53850">
    <property type="entry name" value="Periplasmic binding protein-like II"/>
    <property type="match status" value="1"/>
</dbReference>
<name>A0A0R1PD61_9LACO</name>
<dbReference type="InterPro" id="IPR005119">
    <property type="entry name" value="LysR_subst-bd"/>
</dbReference>
<sequence>MKIKELEYFMSLIKNKNFSATADEFHVSQPTVTMAIQRLEAKYGVKFFIRDHVHRRIKVTKTGQQFARHVQTILNELVIAQREIDNAKQQKIHFGLPAIIGNYYFAALAPKLLRAHLLELLDVTEEGSEHLLQMVLDGDLDMAFLGSDHTPHNDQLTIHEFTKFPFKLIVGNTNPLAQRHQIAFSDLRGQSFIMPDTDFIHVAAFHQMSRAAHIRPKVIYRTNDIHIIKQLVAENVGVSFLTSLALTPDDHLTSLKFTDHQQPYFHLSLVKRRNELLTPSQQQLWDLLTNKKSSH</sequence>
<dbReference type="OrthoDB" id="9803735at2"/>
<dbReference type="GO" id="GO:0003700">
    <property type="term" value="F:DNA-binding transcription factor activity"/>
    <property type="evidence" value="ECO:0007669"/>
    <property type="project" value="InterPro"/>
</dbReference>
<dbReference type="AlphaFoldDB" id="A0A0R1PD61"/>
<dbReference type="PANTHER" id="PTHR30419">
    <property type="entry name" value="HTH-TYPE TRANSCRIPTIONAL REGULATOR YBHD"/>
    <property type="match status" value="1"/>
</dbReference>
<dbReference type="GO" id="GO:0003677">
    <property type="term" value="F:DNA binding"/>
    <property type="evidence" value="ECO:0007669"/>
    <property type="project" value="UniProtKB-KW"/>
</dbReference>
<dbReference type="EMBL" id="AZER01000005">
    <property type="protein sequence ID" value="KRL28516.1"/>
    <property type="molecule type" value="Genomic_DNA"/>
</dbReference>
<evidence type="ECO:0000256" key="2">
    <source>
        <dbReference type="ARBA" id="ARBA00023015"/>
    </source>
</evidence>
<dbReference type="PATRIC" id="fig|1423746.3.peg.32"/>
<reference evidence="6 7" key="1">
    <citation type="journal article" date="2015" name="Genome Announc.">
        <title>Expanding the biotechnology potential of lactobacilli through comparative genomics of 213 strains and associated genera.</title>
        <authorList>
            <person name="Sun Z."/>
            <person name="Harris H.M."/>
            <person name="McCann A."/>
            <person name="Guo C."/>
            <person name="Argimon S."/>
            <person name="Zhang W."/>
            <person name="Yang X."/>
            <person name="Jeffery I.B."/>
            <person name="Cooney J.C."/>
            <person name="Kagawa T.F."/>
            <person name="Liu W."/>
            <person name="Song Y."/>
            <person name="Salvetti E."/>
            <person name="Wrobel A."/>
            <person name="Rasinkangas P."/>
            <person name="Parkhill J."/>
            <person name="Rea M.C."/>
            <person name="O'Sullivan O."/>
            <person name="Ritari J."/>
            <person name="Douillard F.P."/>
            <person name="Paul Ross R."/>
            <person name="Yang R."/>
            <person name="Briner A.E."/>
            <person name="Felis G.E."/>
            <person name="de Vos W.M."/>
            <person name="Barrangou R."/>
            <person name="Klaenhammer T.R."/>
            <person name="Caufield P.W."/>
            <person name="Cui Y."/>
            <person name="Zhang H."/>
            <person name="O'Toole P.W."/>
        </authorList>
    </citation>
    <scope>NUCLEOTIDE SEQUENCE [LARGE SCALE GENOMIC DNA]</scope>
    <source>
        <strain evidence="6 7">DSM 13145</strain>
    </source>
</reference>
<dbReference type="SUPFAM" id="SSF46785">
    <property type="entry name" value="Winged helix' DNA-binding domain"/>
    <property type="match status" value="1"/>
</dbReference>
<feature type="domain" description="HTH lysR-type" evidence="5">
    <location>
        <begin position="1"/>
        <end position="60"/>
    </location>
</feature>
<evidence type="ECO:0000259" key="5">
    <source>
        <dbReference type="PROSITE" id="PS50931"/>
    </source>
</evidence>
<keyword evidence="2" id="KW-0805">Transcription regulation</keyword>
<dbReference type="Gene3D" id="3.40.190.290">
    <property type="match status" value="1"/>
</dbReference>
<gene>
    <name evidence="6" type="ORF">FD27_GL000031</name>
</gene>
<dbReference type="Pfam" id="PF00126">
    <property type="entry name" value="HTH_1"/>
    <property type="match status" value="1"/>
</dbReference>
<dbReference type="PANTHER" id="PTHR30419:SF8">
    <property type="entry name" value="NITROGEN ASSIMILATION TRANSCRIPTIONAL ACTIVATOR-RELATED"/>
    <property type="match status" value="1"/>
</dbReference>
<dbReference type="Proteomes" id="UP000051445">
    <property type="component" value="Unassembled WGS sequence"/>
</dbReference>
<accession>A0A0R1PD61</accession>
<dbReference type="PRINTS" id="PR00039">
    <property type="entry name" value="HTHLYSR"/>
</dbReference>
<comment type="similarity">
    <text evidence="1">Belongs to the LysR transcriptional regulatory family.</text>
</comment>
<evidence type="ECO:0000256" key="3">
    <source>
        <dbReference type="ARBA" id="ARBA00023125"/>
    </source>
</evidence>
<keyword evidence="3" id="KW-0238">DNA-binding</keyword>
<dbReference type="InterPro" id="IPR036388">
    <property type="entry name" value="WH-like_DNA-bd_sf"/>
</dbReference>
<proteinExistence type="inferred from homology"/>
<comment type="caution">
    <text evidence="6">The sequence shown here is derived from an EMBL/GenBank/DDBJ whole genome shotgun (WGS) entry which is preliminary data.</text>
</comment>
<evidence type="ECO:0000256" key="4">
    <source>
        <dbReference type="ARBA" id="ARBA00023163"/>
    </source>
</evidence>
<keyword evidence="4" id="KW-0804">Transcription</keyword>
<dbReference type="FunFam" id="1.10.10.10:FF:000001">
    <property type="entry name" value="LysR family transcriptional regulator"/>
    <property type="match status" value="1"/>
</dbReference>